<evidence type="ECO:0000256" key="9">
    <source>
        <dbReference type="ARBA" id="ARBA00023242"/>
    </source>
</evidence>
<dbReference type="GO" id="GO:0005737">
    <property type="term" value="C:cytoplasm"/>
    <property type="evidence" value="ECO:0007669"/>
    <property type="project" value="UniProtKB-SubCell"/>
</dbReference>
<comment type="similarity">
    <text evidence="11">Belongs to the adenylate kinase family.</text>
</comment>
<dbReference type="EMBL" id="HBHX01001071">
    <property type="protein sequence ID" value="CAE0097022.1"/>
    <property type="molecule type" value="Transcribed_RNA"/>
</dbReference>
<proteinExistence type="inferred from homology"/>
<dbReference type="CDD" id="cd01428">
    <property type="entry name" value="ADK"/>
    <property type="match status" value="1"/>
</dbReference>
<reference evidence="13" key="1">
    <citation type="submission" date="2021-01" db="EMBL/GenBank/DDBJ databases">
        <authorList>
            <person name="Corre E."/>
            <person name="Pelletier E."/>
            <person name="Niang G."/>
            <person name="Scheremetjew M."/>
            <person name="Finn R."/>
            <person name="Kale V."/>
            <person name="Holt S."/>
            <person name="Cochrane G."/>
            <person name="Meng A."/>
            <person name="Brown T."/>
            <person name="Cohen L."/>
        </authorList>
    </citation>
    <scope>NUCLEOTIDE SEQUENCE</scope>
    <source>
        <strain evidence="13">CCMP281</strain>
    </source>
</reference>
<evidence type="ECO:0000256" key="3">
    <source>
        <dbReference type="ARBA" id="ARBA00022490"/>
    </source>
</evidence>
<comment type="subcellular location">
    <subcellularLocation>
        <location evidence="1">Cytoplasm</location>
    </subcellularLocation>
</comment>
<keyword evidence="4 11" id="KW-0808">Transferase</keyword>
<evidence type="ECO:0000256" key="11">
    <source>
        <dbReference type="RuleBase" id="RU003330"/>
    </source>
</evidence>
<evidence type="ECO:0000256" key="1">
    <source>
        <dbReference type="ARBA" id="ARBA00004496"/>
    </source>
</evidence>
<dbReference type="HAMAP" id="MF_03172">
    <property type="entry name" value="Adenylate_kinase_UMP_CMP_kin"/>
    <property type="match status" value="1"/>
</dbReference>
<dbReference type="PROSITE" id="PS00113">
    <property type="entry name" value="ADENYLATE_KINASE"/>
    <property type="match status" value="1"/>
</dbReference>
<evidence type="ECO:0000256" key="8">
    <source>
        <dbReference type="ARBA" id="ARBA00022975"/>
    </source>
</evidence>
<accession>A0A6T8ZEN6</accession>
<sequence>VTRQMSANSEDVNSYIKEHKILEITQAAIKVAVKQRAKDPAAVMAKHLTGVPGRPMVLFVLGGPGAGKGTQCAKIVEKFGFVHLSAGDLLRAERKSGSAQGAMIEEYIKEGKIVPVEVTIKLLLDAIAKDGGSCFLVDGFPRNTNNLAGWQMTAGEKLFLGGVLFYDVAEEILQERLLQRGQTSGRTDDNIESIKKRFATFKNESMPVIAYYKQFGLVHEFDGARTVDEVWKDTQIAIETCLQKFEDQKA</sequence>
<keyword evidence="9" id="KW-0539">Nucleus</keyword>
<dbReference type="GO" id="GO:0004017">
    <property type="term" value="F:AMP kinase activity"/>
    <property type="evidence" value="ECO:0007669"/>
    <property type="project" value="UniProtKB-EC"/>
</dbReference>
<name>A0A6T8ZEN6_9EUKA</name>
<evidence type="ECO:0000256" key="5">
    <source>
        <dbReference type="ARBA" id="ARBA00022741"/>
    </source>
</evidence>
<feature type="non-terminal residue" evidence="13">
    <location>
        <position position="1"/>
    </location>
</feature>
<dbReference type="InterPro" id="IPR027417">
    <property type="entry name" value="P-loop_NTPase"/>
</dbReference>
<keyword evidence="5" id="KW-0547">Nucleotide-binding</keyword>
<dbReference type="Pfam" id="PF00406">
    <property type="entry name" value="ADK"/>
    <property type="match status" value="1"/>
</dbReference>
<evidence type="ECO:0000256" key="4">
    <source>
        <dbReference type="ARBA" id="ARBA00022679"/>
    </source>
</evidence>
<protein>
    <recommendedName>
        <fullName evidence="2">adenylate kinase</fullName>
        <ecNumber evidence="2">2.7.4.3</ecNumber>
    </recommendedName>
</protein>
<dbReference type="PRINTS" id="PR00094">
    <property type="entry name" value="ADENYLTKNASE"/>
</dbReference>
<dbReference type="EC" id="2.7.4.3" evidence="2"/>
<dbReference type="AlphaFoldDB" id="A0A6T8ZEN6"/>
<keyword evidence="6 11" id="KW-0418">Kinase</keyword>
<dbReference type="GO" id="GO:0005524">
    <property type="term" value="F:ATP binding"/>
    <property type="evidence" value="ECO:0007669"/>
    <property type="project" value="UniProtKB-KW"/>
</dbReference>
<dbReference type="InterPro" id="IPR033690">
    <property type="entry name" value="Adenylat_kinase_CS"/>
</dbReference>
<dbReference type="PANTHER" id="PTHR23359">
    <property type="entry name" value="NUCLEOTIDE KINASE"/>
    <property type="match status" value="1"/>
</dbReference>
<evidence type="ECO:0000256" key="7">
    <source>
        <dbReference type="ARBA" id="ARBA00022840"/>
    </source>
</evidence>
<dbReference type="EMBL" id="HBHX01001072">
    <property type="protein sequence ID" value="CAE0097025.1"/>
    <property type="molecule type" value="Transcribed_RNA"/>
</dbReference>
<evidence type="ECO:0000256" key="6">
    <source>
        <dbReference type="ARBA" id="ARBA00022777"/>
    </source>
</evidence>
<keyword evidence="3" id="KW-0963">Cytoplasm</keyword>
<keyword evidence="8" id="KW-0665">Pyrimidine biosynthesis</keyword>
<organism evidence="13">
    <name type="scientific">Haptolina ericina</name>
    <dbReference type="NCBI Taxonomy" id="156174"/>
    <lineage>
        <taxon>Eukaryota</taxon>
        <taxon>Haptista</taxon>
        <taxon>Haptophyta</taxon>
        <taxon>Prymnesiophyceae</taxon>
        <taxon>Prymnesiales</taxon>
        <taxon>Prymnesiaceae</taxon>
        <taxon>Haptolina</taxon>
    </lineage>
</organism>
<dbReference type="SUPFAM" id="SSF52540">
    <property type="entry name" value="P-loop containing nucleoside triphosphate hydrolases"/>
    <property type="match status" value="1"/>
</dbReference>
<comment type="catalytic activity">
    <reaction evidence="10">
        <text>UMP + ATP = UDP + ADP</text>
        <dbReference type="Rhea" id="RHEA:24400"/>
        <dbReference type="ChEBI" id="CHEBI:30616"/>
        <dbReference type="ChEBI" id="CHEBI:57865"/>
        <dbReference type="ChEBI" id="CHEBI:58223"/>
        <dbReference type="ChEBI" id="CHEBI:456216"/>
        <dbReference type="EC" id="2.7.4.14"/>
    </reaction>
</comment>
<dbReference type="NCBIfam" id="TIGR01359">
    <property type="entry name" value="UMP_CMP_kin_fam"/>
    <property type="match status" value="1"/>
</dbReference>
<dbReference type="GO" id="GO:0006207">
    <property type="term" value="P:'de novo' pyrimidine nucleobase biosynthetic process"/>
    <property type="evidence" value="ECO:0007669"/>
    <property type="project" value="InterPro"/>
</dbReference>
<evidence type="ECO:0000256" key="10">
    <source>
        <dbReference type="ARBA" id="ARBA00048116"/>
    </source>
</evidence>
<keyword evidence="7" id="KW-0067">ATP-binding</keyword>
<gene>
    <name evidence="12" type="ORF">HERI1096_LOCUS613</name>
    <name evidence="13" type="ORF">HERI1096_LOCUS614</name>
</gene>
<dbReference type="InterPro" id="IPR006266">
    <property type="entry name" value="UMP_CMP_kinase"/>
</dbReference>
<evidence type="ECO:0000313" key="13">
    <source>
        <dbReference type="EMBL" id="CAE0097025.1"/>
    </source>
</evidence>
<dbReference type="InterPro" id="IPR000850">
    <property type="entry name" value="Adenylat/UMP-CMP_kin"/>
</dbReference>
<dbReference type="HAMAP" id="MF_00235">
    <property type="entry name" value="Adenylate_kinase_Adk"/>
    <property type="match status" value="1"/>
</dbReference>
<evidence type="ECO:0000313" key="12">
    <source>
        <dbReference type="EMBL" id="CAE0097022.1"/>
    </source>
</evidence>
<dbReference type="Gene3D" id="3.40.50.300">
    <property type="entry name" value="P-loop containing nucleotide triphosphate hydrolases"/>
    <property type="match status" value="1"/>
</dbReference>
<evidence type="ECO:0000256" key="2">
    <source>
        <dbReference type="ARBA" id="ARBA00012955"/>
    </source>
</evidence>
<dbReference type="GO" id="GO:0006221">
    <property type="term" value="P:pyrimidine nucleotide biosynthetic process"/>
    <property type="evidence" value="ECO:0007669"/>
    <property type="project" value="UniProtKB-KW"/>
</dbReference>
<dbReference type="FunFam" id="3.40.50.300:FF:000315">
    <property type="entry name" value="Adenylate kinase 1"/>
    <property type="match status" value="1"/>
</dbReference>